<dbReference type="InterPro" id="IPR010099">
    <property type="entry name" value="SDR39U1"/>
</dbReference>
<evidence type="ECO:0000256" key="1">
    <source>
        <dbReference type="ARBA" id="ARBA00009353"/>
    </source>
</evidence>
<dbReference type="Pfam" id="PF01370">
    <property type="entry name" value="Epimerase"/>
    <property type="match status" value="1"/>
</dbReference>
<dbReference type="NCBIfam" id="TIGR01777">
    <property type="entry name" value="yfcH"/>
    <property type="match status" value="1"/>
</dbReference>
<accession>A0A7H0H4P6</accession>
<dbReference type="InterPro" id="IPR013549">
    <property type="entry name" value="DUF1731"/>
</dbReference>
<proteinExistence type="inferred from homology"/>
<name>A0A7H0H4P6_9ACTN</name>
<dbReference type="SUPFAM" id="SSF51735">
    <property type="entry name" value="NAD(P)-binding Rossmann-fold domains"/>
    <property type="match status" value="1"/>
</dbReference>
<organism evidence="4 5">
    <name type="scientific">Tessaracoccus defluvii</name>
    <dbReference type="NCBI Taxonomy" id="1285901"/>
    <lineage>
        <taxon>Bacteria</taxon>
        <taxon>Bacillati</taxon>
        <taxon>Actinomycetota</taxon>
        <taxon>Actinomycetes</taxon>
        <taxon>Propionibacteriales</taxon>
        <taxon>Propionibacteriaceae</taxon>
        <taxon>Tessaracoccus</taxon>
    </lineage>
</organism>
<dbReference type="Proteomes" id="UP000516117">
    <property type="component" value="Chromosome"/>
</dbReference>
<dbReference type="InterPro" id="IPR001509">
    <property type="entry name" value="Epimerase_deHydtase"/>
</dbReference>
<dbReference type="PANTHER" id="PTHR11092:SF0">
    <property type="entry name" value="EPIMERASE FAMILY PROTEIN SDR39U1"/>
    <property type="match status" value="1"/>
</dbReference>
<comment type="similarity">
    <text evidence="1">Belongs to the NAD(P)-dependent epimerase/dehydratase family. SDR39U1 subfamily.</text>
</comment>
<feature type="domain" description="NAD-dependent epimerase/dehydratase" evidence="2">
    <location>
        <begin position="11"/>
        <end position="220"/>
    </location>
</feature>
<dbReference type="AlphaFoldDB" id="A0A7H0H4P6"/>
<gene>
    <name evidence="4" type="ORF">H9L22_15185</name>
</gene>
<dbReference type="InterPro" id="IPR036291">
    <property type="entry name" value="NAD(P)-bd_dom_sf"/>
</dbReference>
<sequence>MTDNETSALTVAVTGSTGLIGARLVERLRAAGHTVRRLVRRPGRGPDEFQWDPAAGMIPGEALAGADAVVHLAGESIDGRFTADHKAEVLRSRLESTGTLVPALLGAGVPTLVQASAIGYYGPRRGDSWLTEDLPPGDGFLADVVDHWERAAAPAVEGGARVVFLRTGIVLSRRGGALAAQLPLFRLGLGGRLTHADAWLSWIALEDLVRAYVHALTTPTLSGPVNAVAPAPATQQEFARTVGRVARRPAWLPTPSFGPKLLLGEEGYEELIDTDQRVSADRLVESGFAFHFPTLESALHHELRGEPRRP</sequence>
<dbReference type="Gene3D" id="3.40.50.720">
    <property type="entry name" value="NAD(P)-binding Rossmann-like Domain"/>
    <property type="match status" value="1"/>
</dbReference>
<feature type="domain" description="DUF1731" evidence="3">
    <location>
        <begin position="254"/>
        <end position="301"/>
    </location>
</feature>
<evidence type="ECO:0000313" key="4">
    <source>
        <dbReference type="EMBL" id="QNP55512.1"/>
    </source>
</evidence>
<evidence type="ECO:0000259" key="3">
    <source>
        <dbReference type="Pfam" id="PF08338"/>
    </source>
</evidence>
<protein>
    <submittedName>
        <fullName evidence="4">TIGR01777 family protein</fullName>
    </submittedName>
</protein>
<dbReference type="PANTHER" id="PTHR11092">
    <property type="entry name" value="SUGAR NUCLEOTIDE EPIMERASE RELATED"/>
    <property type="match status" value="1"/>
</dbReference>
<dbReference type="KEGG" id="tdf:H9L22_15185"/>
<reference evidence="4 5" key="1">
    <citation type="submission" date="2020-08" db="EMBL/GenBank/DDBJ databases">
        <title>Genome sequence of Tessaracoccus defluvii JCM 17540T.</title>
        <authorList>
            <person name="Hyun D.-W."/>
            <person name="Bae J.-W."/>
        </authorList>
    </citation>
    <scope>NUCLEOTIDE SEQUENCE [LARGE SCALE GENOMIC DNA]</scope>
    <source>
        <strain evidence="4 5">JCM 17540</strain>
    </source>
</reference>
<dbReference type="Pfam" id="PF08338">
    <property type="entry name" value="DUF1731"/>
    <property type="match status" value="1"/>
</dbReference>
<dbReference type="EMBL" id="CP060789">
    <property type="protein sequence ID" value="QNP55512.1"/>
    <property type="molecule type" value="Genomic_DNA"/>
</dbReference>
<evidence type="ECO:0000313" key="5">
    <source>
        <dbReference type="Proteomes" id="UP000516117"/>
    </source>
</evidence>
<dbReference type="RefSeq" id="WP_187720642.1">
    <property type="nucleotide sequence ID" value="NZ_BAABBL010000009.1"/>
</dbReference>
<keyword evidence="5" id="KW-1185">Reference proteome</keyword>
<evidence type="ECO:0000259" key="2">
    <source>
        <dbReference type="Pfam" id="PF01370"/>
    </source>
</evidence>